<dbReference type="PANTHER" id="PTHR30468">
    <property type="entry name" value="ALPHA-KETOGLUTARATE-DEPENDENT SULFONATE DIOXYGENASE"/>
    <property type="match status" value="1"/>
</dbReference>
<keyword evidence="4 8" id="KW-0223">Dioxygenase</keyword>
<protein>
    <submittedName>
        <fullName evidence="8">Taurine dioxygenase</fullName>
    </submittedName>
</protein>
<keyword evidence="5" id="KW-0560">Oxidoreductase</keyword>
<dbReference type="AlphaFoldDB" id="A0A1T5FF32"/>
<dbReference type="PANTHER" id="PTHR30468:SF5">
    <property type="entry name" value="ALPHA-KETOGLUTARATE-DEPENDENT SULFATE ESTER DIOXYGENASE"/>
    <property type="match status" value="1"/>
</dbReference>
<dbReference type="OrthoDB" id="7209371at2"/>
<reference evidence="9" key="1">
    <citation type="submission" date="2017-02" db="EMBL/GenBank/DDBJ databases">
        <authorList>
            <person name="Varghese N."/>
            <person name="Submissions S."/>
        </authorList>
    </citation>
    <scope>NUCLEOTIDE SEQUENCE [LARGE SCALE GENOMIC DNA]</scope>
    <source>
        <strain evidence="9">R11H</strain>
    </source>
</reference>
<dbReference type="InterPro" id="IPR003819">
    <property type="entry name" value="TauD/TfdA-like"/>
</dbReference>
<evidence type="ECO:0000256" key="2">
    <source>
        <dbReference type="ARBA" id="ARBA00005896"/>
    </source>
</evidence>
<dbReference type="Proteomes" id="UP000190044">
    <property type="component" value="Unassembled WGS sequence"/>
</dbReference>
<dbReference type="RefSeq" id="WP_079639935.1">
    <property type="nucleotide sequence ID" value="NZ_FUYP01000034.1"/>
</dbReference>
<accession>A0A1T5FF32</accession>
<proteinExistence type="inferred from homology"/>
<dbReference type="GO" id="GO:0005737">
    <property type="term" value="C:cytoplasm"/>
    <property type="evidence" value="ECO:0007669"/>
    <property type="project" value="TreeGrafter"/>
</dbReference>
<evidence type="ECO:0000256" key="1">
    <source>
        <dbReference type="ARBA" id="ARBA00001954"/>
    </source>
</evidence>
<dbReference type="GO" id="GO:0046872">
    <property type="term" value="F:metal ion binding"/>
    <property type="evidence" value="ECO:0007669"/>
    <property type="project" value="UniProtKB-KW"/>
</dbReference>
<dbReference type="InterPro" id="IPR042098">
    <property type="entry name" value="TauD-like_sf"/>
</dbReference>
<name>A0A1T5FF32_9SPHN</name>
<evidence type="ECO:0000259" key="7">
    <source>
        <dbReference type="Pfam" id="PF02668"/>
    </source>
</evidence>
<dbReference type="InterPro" id="IPR051323">
    <property type="entry name" value="AtsK-like"/>
</dbReference>
<dbReference type="Pfam" id="PF02668">
    <property type="entry name" value="TauD"/>
    <property type="match status" value="1"/>
</dbReference>
<sequence>MAVQTEGKTELRIERLTPRIGAIIHDIRLGGDLSNAAVDALREALHRYKVIFFREQFDLTDQEQEAFAGLFGTTTAHPLVKPPKGTKTVFELDSTNGLRVDGWHTDVTYQERLSYASVLRAIELPSIGGDTLWSNTATAYEGLPDSLKRMIDHAYARHSTDEAGMPEKLSGVYDRNPGIGSEAVHPVVHVVPETGEPAILMGFAFRQILGMSYPDSLKIYEMVQAHVTRPENTVRWRWAKGDVAMWFNHSTQHYATADYTERRIMHRVSIDGAIPVGLNPAKT</sequence>
<comment type="cofactor">
    <cofactor evidence="1">
        <name>Fe(2+)</name>
        <dbReference type="ChEBI" id="CHEBI:29033"/>
    </cofactor>
</comment>
<keyword evidence="3" id="KW-0479">Metal-binding</keyword>
<evidence type="ECO:0000256" key="6">
    <source>
        <dbReference type="ARBA" id="ARBA00023004"/>
    </source>
</evidence>
<evidence type="ECO:0000256" key="5">
    <source>
        <dbReference type="ARBA" id="ARBA00023002"/>
    </source>
</evidence>
<evidence type="ECO:0000256" key="3">
    <source>
        <dbReference type="ARBA" id="ARBA00022723"/>
    </source>
</evidence>
<keyword evidence="9" id="KW-1185">Reference proteome</keyword>
<evidence type="ECO:0000256" key="4">
    <source>
        <dbReference type="ARBA" id="ARBA00022964"/>
    </source>
</evidence>
<evidence type="ECO:0000313" key="8">
    <source>
        <dbReference type="EMBL" id="SKB94742.1"/>
    </source>
</evidence>
<feature type="domain" description="TauD/TfdA-like" evidence="7">
    <location>
        <begin position="13"/>
        <end position="268"/>
    </location>
</feature>
<comment type="similarity">
    <text evidence="2">Belongs to the TfdA dioxygenase family.</text>
</comment>
<dbReference type="EMBL" id="FUYP01000034">
    <property type="protein sequence ID" value="SKB94742.1"/>
    <property type="molecule type" value="Genomic_DNA"/>
</dbReference>
<dbReference type="SUPFAM" id="SSF51197">
    <property type="entry name" value="Clavaminate synthase-like"/>
    <property type="match status" value="1"/>
</dbReference>
<dbReference type="GO" id="GO:0016706">
    <property type="term" value="F:2-oxoglutarate-dependent dioxygenase activity"/>
    <property type="evidence" value="ECO:0007669"/>
    <property type="project" value="TreeGrafter"/>
</dbReference>
<organism evidence="8 9">
    <name type="scientific">Sphingopyxis flava</name>
    <dbReference type="NCBI Taxonomy" id="1507287"/>
    <lineage>
        <taxon>Bacteria</taxon>
        <taxon>Pseudomonadati</taxon>
        <taxon>Pseudomonadota</taxon>
        <taxon>Alphaproteobacteria</taxon>
        <taxon>Sphingomonadales</taxon>
        <taxon>Sphingomonadaceae</taxon>
        <taxon>Sphingopyxis</taxon>
    </lineage>
</organism>
<keyword evidence="6" id="KW-0408">Iron</keyword>
<dbReference type="Gene3D" id="3.60.130.10">
    <property type="entry name" value="Clavaminate synthase-like"/>
    <property type="match status" value="1"/>
</dbReference>
<gene>
    <name evidence="8" type="ORF">SAMN06295937_10348</name>
</gene>
<evidence type="ECO:0000313" key="9">
    <source>
        <dbReference type="Proteomes" id="UP000190044"/>
    </source>
</evidence>